<dbReference type="GO" id="GO:0006865">
    <property type="term" value="P:amino acid transport"/>
    <property type="evidence" value="ECO:0007669"/>
    <property type="project" value="UniProtKB-KW"/>
</dbReference>
<name>A0A845L9S8_9FIRM</name>
<evidence type="ECO:0000313" key="7">
    <source>
        <dbReference type="Proteomes" id="UP000463470"/>
    </source>
</evidence>
<dbReference type="PANTHER" id="PTHR30483">
    <property type="entry name" value="LEUCINE-SPECIFIC-BINDING PROTEIN"/>
    <property type="match status" value="1"/>
</dbReference>
<keyword evidence="3" id="KW-0732">Signal</keyword>
<dbReference type="AlphaFoldDB" id="A0A845L9S8"/>
<dbReference type="InterPro" id="IPR000709">
    <property type="entry name" value="Leu_Ile_Val-bd"/>
</dbReference>
<dbReference type="SUPFAM" id="SSF53822">
    <property type="entry name" value="Periplasmic binding protein-like I"/>
    <property type="match status" value="1"/>
</dbReference>
<comment type="similarity">
    <text evidence="1">Belongs to the leucine-binding protein family.</text>
</comment>
<evidence type="ECO:0000256" key="4">
    <source>
        <dbReference type="ARBA" id="ARBA00022970"/>
    </source>
</evidence>
<accession>A0A845L9S8</accession>
<evidence type="ECO:0000256" key="3">
    <source>
        <dbReference type="ARBA" id="ARBA00022729"/>
    </source>
</evidence>
<keyword evidence="2" id="KW-0813">Transport</keyword>
<dbReference type="PANTHER" id="PTHR30483:SF6">
    <property type="entry name" value="PERIPLASMIC BINDING PROTEIN OF ABC TRANSPORTER FOR NATURAL AMINO ACIDS"/>
    <property type="match status" value="1"/>
</dbReference>
<dbReference type="Proteomes" id="UP000463470">
    <property type="component" value="Unassembled WGS sequence"/>
</dbReference>
<dbReference type="Pfam" id="PF13458">
    <property type="entry name" value="Peripla_BP_6"/>
    <property type="match status" value="1"/>
</dbReference>
<dbReference type="EMBL" id="WXEY01000006">
    <property type="protein sequence ID" value="MZP29651.1"/>
    <property type="molecule type" value="Genomic_DNA"/>
</dbReference>
<keyword evidence="4" id="KW-0029">Amino-acid transport</keyword>
<proteinExistence type="inferred from homology"/>
<gene>
    <name evidence="6" type="ORF">GTO91_08035</name>
</gene>
<evidence type="ECO:0000256" key="1">
    <source>
        <dbReference type="ARBA" id="ARBA00010062"/>
    </source>
</evidence>
<dbReference type="Gene3D" id="3.40.50.2300">
    <property type="match status" value="2"/>
</dbReference>
<sequence>MLFLSRRSIITIFGLLFLVPGLLYVGWIKTMAALATAKTGSSPIVLAVAVELSGPVGPWGQAAFKGIQMAVDEANSQGGIEGHPIQTISADASDGTGLAGLSEQAQKNSVAAVIGPVTPSKAEALVKAGLPVPLISLATAPSVPSLGDKVLQGSYDDRQQGTAAAQYAARVWSKKAALVVEEKSAYAQSLAKSFRETYEAKDGKIVKSLTYQRGQQDFSGLLKQLTQADPEVIYLPGYAKEGKAFLQQARQKGLQTPIIGGDGLESVAKEIAGKEKEAWQWRLYYTTPNFIPTGEAAAFVQAYQGRYGELPQPMALWAYDATRGILNGLRTPEVRANPDALVRQMAGAGWQVAGGRMQINKDRHALRPMAIMETEPELRLVEVIPAGQ</sequence>
<evidence type="ECO:0000256" key="2">
    <source>
        <dbReference type="ARBA" id="ARBA00022448"/>
    </source>
</evidence>
<keyword evidence="7" id="KW-1185">Reference proteome</keyword>
<protein>
    <submittedName>
        <fullName evidence="6">ABC transporter substrate-binding protein</fullName>
    </submittedName>
</protein>
<dbReference type="PRINTS" id="PR00337">
    <property type="entry name" value="LEUILEVALBP"/>
</dbReference>
<comment type="caution">
    <text evidence="6">The sequence shown here is derived from an EMBL/GenBank/DDBJ whole genome shotgun (WGS) entry which is preliminary data.</text>
</comment>
<dbReference type="CDD" id="cd06347">
    <property type="entry name" value="PBP1_ABC_LivK_ligand_binding-like"/>
    <property type="match status" value="1"/>
</dbReference>
<evidence type="ECO:0000313" key="6">
    <source>
        <dbReference type="EMBL" id="MZP29651.1"/>
    </source>
</evidence>
<organism evidence="6 7">
    <name type="scientific">Heliomicrobium undosum</name>
    <dbReference type="NCBI Taxonomy" id="121734"/>
    <lineage>
        <taxon>Bacteria</taxon>
        <taxon>Bacillati</taxon>
        <taxon>Bacillota</taxon>
        <taxon>Clostridia</taxon>
        <taxon>Eubacteriales</taxon>
        <taxon>Heliobacteriaceae</taxon>
        <taxon>Heliomicrobium</taxon>
    </lineage>
</organism>
<dbReference type="InterPro" id="IPR051010">
    <property type="entry name" value="BCAA_transport"/>
</dbReference>
<dbReference type="InterPro" id="IPR028081">
    <property type="entry name" value="Leu-bd"/>
</dbReference>
<dbReference type="RefSeq" id="WP_161257482.1">
    <property type="nucleotide sequence ID" value="NZ_WXEY01000006.1"/>
</dbReference>
<feature type="domain" description="Leucine-binding protein" evidence="5">
    <location>
        <begin position="43"/>
        <end position="374"/>
    </location>
</feature>
<dbReference type="InterPro" id="IPR028082">
    <property type="entry name" value="Peripla_BP_I"/>
</dbReference>
<evidence type="ECO:0000259" key="5">
    <source>
        <dbReference type="Pfam" id="PF13458"/>
    </source>
</evidence>
<dbReference type="OrthoDB" id="9783240at2"/>
<reference evidence="6 7" key="1">
    <citation type="submission" date="2020-01" db="EMBL/GenBank/DDBJ databases">
        <title>Whole-genome sequence of Heliobacterium undosum DSM 13378.</title>
        <authorList>
            <person name="Kyndt J.A."/>
            <person name="Meyer T.E."/>
        </authorList>
    </citation>
    <scope>NUCLEOTIDE SEQUENCE [LARGE SCALE GENOMIC DNA]</scope>
    <source>
        <strain evidence="6 7">DSM 13378</strain>
    </source>
</reference>